<dbReference type="Pfam" id="PF07715">
    <property type="entry name" value="Plug"/>
    <property type="match status" value="1"/>
</dbReference>
<keyword evidence="6" id="KW-0408">Iron</keyword>
<keyword evidence="4" id="KW-0410">Iron transport</keyword>
<evidence type="ECO:0000313" key="16">
    <source>
        <dbReference type="Proteomes" id="UP000318509"/>
    </source>
</evidence>
<evidence type="ECO:0000256" key="12">
    <source>
        <dbReference type="RuleBase" id="RU003357"/>
    </source>
</evidence>
<keyword evidence="9 11" id="KW-0472">Membrane</keyword>
<reference evidence="15 16" key="1">
    <citation type="journal article" date="2019" name="Nat. Microbiol.">
        <title>Mediterranean grassland soil C-N compound turnover is dependent on rainfall and depth, and is mediated by genomically divergent microorganisms.</title>
        <authorList>
            <person name="Diamond S."/>
            <person name="Andeer P.F."/>
            <person name="Li Z."/>
            <person name="Crits-Christoph A."/>
            <person name="Burstein D."/>
            <person name="Anantharaman K."/>
            <person name="Lane K.R."/>
            <person name="Thomas B.C."/>
            <person name="Pan C."/>
            <person name="Northen T.R."/>
            <person name="Banfield J.F."/>
        </authorList>
    </citation>
    <scope>NUCLEOTIDE SEQUENCE [LARGE SCALE GENOMIC DNA]</scope>
    <source>
        <strain evidence="15">NP_3</strain>
    </source>
</reference>
<dbReference type="Gene3D" id="2.40.170.20">
    <property type="entry name" value="TonB-dependent receptor, beta-barrel domain"/>
    <property type="match status" value="2"/>
</dbReference>
<dbReference type="PROSITE" id="PS52016">
    <property type="entry name" value="TONB_DEPENDENT_REC_3"/>
    <property type="match status" value="1"/>
</dbReference>
<dbReference type="SUPFAM" id="SSF56935">
    <property type="entry name" value="Porins"/>
    <property type="match status" value="1"/>
</dbReference>
<protein>
    <submittedName>
        <fullName evidence="15">TonB-dependent receptor</fullName>
    </submittedName>
</protein>
<evidence type="ECO:0000256" key="6">
    <source>
        <dbReference type="ARBA" id="ARBA00023004"/>
    </source>
</evidence>
<dbReference type="InterPro" id="IPR012910">
    <property type="entry name" value="Plug_dom"/>
</dbReference>
<keyword evidence="5 11" id="KW-0812">Transmembrane</keyword>
<feature type="domain" description="TonB-dependent receptor plug" evidence="14">
    <location>
        <begin position="2"/>
        <end position="44"/>
    </location>
</feature>
<evidence type="ECO:0000259" key="14">
    <source>
        <dbReference type="Pfam" id="PF07715"/>
    </source>
</evidence>
<name>A0A537KER0_9BACT</name>
<evidence type="ECO:0000256" key="2">
    <source>
        <dbReference type="ARBA" id="ARBA00022448"/>
    </source>
</evidence>
<gene>
    <name evidence="15" type="ORF">E6H00_00090</name>
</gene>
<evidence type="ECO:0000256" key="10">
    <source>
        <dbReference type="ARBA" id="ARBA00023237"/>
    </source>
</evidence>
<dbReference type="AlphaFoldDB" id="A0A537KER0"/>
<evidence type="ECO:0000256" key="9">
    <source>
        <dbReference type="ARBA" id="ARBA00023136"/>
    </source>
</evidence>
<evidence type="ECO:0000256" key="3">
    <source>
        <dbReference type="ARBA" id="ARBA00022452"/>
    </source>
</evidence>
<keyword evidence="7" id="KW-0406">Ion transport</keyword>
<evidence type="ECO:0000256" key="5">
    <source>
        <dbReference type="ARBA" id="ARBA00022692"/>
    </source>
</evidence>
<dbReference type="Proteomes" id="UP000318509">
    <property type="component" value="Unassembled WGS sequence"/>
</dbReference>
<dbReference type="GO" id="GO:0006826">
    <property type="term" value="P:iron ion transport"/>
    <property type="evidence" value="ECO:0007669"/>
    <property type="project" value="UniProtKB-KW"/>
</dbReference>
<organism evidence="15 16">
    <name type="scientific">Candidatus Segetimicrobium genomatis</name>
    <dbReference type="NCBI Taxonomy" id="2569760"/>
    <lineage>
        <taxon>Bacteria</taxon>
        <taxon>Bacillati</taxon>
        <taxon>Candidatus Sysuimicrobiota</taxon>
        <taxon>Candidatus Sysuimicrobiia</taxon>
        <taxon>Candidatus Sysuimicrobiales</taxon>
        <taxon>Candidatus Segetimicrobiaceae</taxon>
        <taxon>Candidatus Segetimicrobium</taxon>
    </lineage>
</organism>
<keyword evidence="3 11" id="KW-1134">Transmembrane beta strand</keyword>
<dbReference type="PANTHER" id="PTHR32552">
    <property type="entry name" value="FERRICHROME IRON RECEPTOR-RELATED"/>
    <property type="match status" value="1"/>
</dbReference>
<dbReference type="InterPro" id="IPR000531">
    <property type="entry name" value="Beta-barrel_TonB"/>
</dbReference>
<dbReference type="PANTHER" id="PTHR32552:SF81">
    <property type="entry name" value="TONB-DEPENDENT OUTER MEMBRANE RECEPTOR"/>
    <property type="match status" value="1"/>
</dbReference>
<dbReference type="InterPro" id="IPR036942">
    <property type="entry name" value="Beta-barrel_TonB_sf"/>
</dbReference>
<feature type="non-terminal residue" evidence="15">
    <location>
        <position position="1"/>
    </location>
</feature>
<evidence type="ECO:0000256" key="8">
    <source>
        <dbReference type="ARBA" id="ARBA00023077"/>
    </source>
</evidence>
<evidence type="ECO:0000256" key="11">
    <source>
        <dbReference type="PROSITE-ProRule" id="PRU01360"/>
    </source>
</evidence>
<keyword evidence="8 12" id="KW-0798">TonB box</keyword>
<keyword evidence="15" id="KW-0675">Receptor</keyword>
<evidence type="ECO:0000259" key="13">
    <source>
        <dbReference type="Pfam" id="PF00593"/>
    </source>
</evidence>
<dbReference type="GO" id="GO:0009279">
    <property type="term" value="C:cell outer membrane"/>
    <property type="evidence" value="ECO:0007669"/>
    <property type="project" value="UniProtKB-SubCell"/>
</dbReference>
<evidence type="ECO:0000256" key="4">
    <source>
        <dbReference type="ARBA" id="ARBA00022496"/>
    </source>
</evidence>
<keyword evidence="2 11" id="KW-0813">Transport</keyword>
<keyword evidence="10 11" id="KW-0998">Cell outer membrane</keyword>
<feature type="domain" description="TonB-dependent receptor-like beta-barrel" evidence="13">
    <location>
        <begin position="203"/>
        <end position="650"/>
    </location>
</feature>
<evidence type="ECO:0000313" key="15">
    <source>
        <dbReference type="EMBL" id="TMI94269.1"/>
    </source>
</evidence>
<comment type="similarity">
    <text evidence="11 12">Belongs to the TonB-dependent receptor family.</text>
</comment>
<dbReference type="Pfam" id="PF00593">
    <property type="entry name" value="TonB_dep_Rec_b-barrel"/>
    <property type="match status" value="1"/>
</dbReference>
<proteinExistence type="inferred from homology"/>
<comment type="subcellular location">
    <subcellularLocation>
        <location evidence="1 11">Cell outer membrane</location>
        <topology evidence="1 11">Multi-pass membrane protein</topology>
    </subcellularLocation>
</comment>
<comment type="caution">
    <text evidence="15">The sequence shown here is derived from an EMBL/GenBank/DDBJ whole genome shotgun (WGS) entry which is preliminary data.</text>
</comment>
<dbReference type="InterPro" id="IPR039426">
    <property type="entry name" value="TonB-dep_rcpt-like"/>
</dbReference>
<evidence type="ECO:0000256" key="7">
    <source>
        <dbReference type="ARBA" id="ARBA00023065"/>
    </source>
</evidence>
<evidence type="ECO:0000256" key="1">
    <source>
        <dbReference type="ARBA" id="ARBA00004571"/>
    </source>
</evidence>
<sequence>AAIYVDDVYVSQMIGLAFSTFDIDRVEVLRGPQGTLFGRNATGGLAHFISRRPTDETSGYMDVTFGQRNLLRIEGGFGGALTERVDGRISFQTNHYDPLFKNVFGPASDAENGNDWGLRGQLLFKLPDSSQLLLLGRLSRTDVHAGSWETLTTKNIALGIDVLAGPNDNPYGTCPGCNASGLSNSGPFVIRDSISGFTRLQGGGLTAKYTRDLSGTALTVIGDYTSLRKDYQEDSDASPVTLFQFFNGSKVNQESVEARLNGGGKKLNWTAGVYGLRIDGSYYEGWEGPAFFTAQEFHSPTNPNTQNYQNAYGFPVDGAWPIGTAPYWNDVVQAPPGSTLAPPGSVPATRSPYSLLTKSYAGFAQVEYRFTDLLGLTLGGRVTSDKKDFDFTWIPYLYYPQSPTGQITVLTQTASLPLHQYINSRSDTLFSGKAQLDFHLAPDLLAYVSYNRGVKGGGFTAPLFPFFINDTSALIFKPEKLTSYEVGFKSEFLDHKLRLNGAAYYYDYKDYQALIYTVSLEQLIVNADATHKGAELELEWAPSEAWRFGAGVAYVDAIVKNVDTRGTGVKGDYVPGNAPKWTANAMARYTVPVGSGHAALQVDGNYLSSFWFNLSDNPAVLQPGFGVANARASYTPASGKLEIGVSVENLADKHYGTMGFDNTSINGLAQVYPGMPRWYKAHINYRF</sequence>
<dbReference type="EMBL" id="VBAK01000003">
    <property type="protein sequence ID" value="TMI94269.1"/>
    <property type="molecule type" value="Genomic_DNA"/>
</dbReference>
<accession>A0A537KER0</accession>